<proteinExistence type="predicted"/>
<evidence type="ECO:0000313" key="4">
    <source>
        <dbReference type="Proteomes" id="UP001431217"/>
    </source>
</evidence>
<feature type="compositionally biased region" description="Low complexity" evidence="1">
    <location>
        <begin position="77"/>
        <end position="89"/>
    </location>
</feature>
<protein>
    <recommendedName>
        <fullName evidence="5">DUF4349 domain-containing protein</fullName>
    </recommendedName>
</protein>
<keyword evidence="2" id="KW-0732">Signal</keyword>
<organism evidence="3 4">
    <name type="scientific">Luteimonas galliterrae</name>
    <dbReference type="NCBI Taxonomy" id="2940486"/>
    <lineage>
        <taxon>Bacteria</taxon>
        <taxon>Pseudomonadati</taxon>
        <taxon>Pseudomonadota</taxon>
        <taxon>Gammaproteobacteria</taxon>
        <taxon>Lysobacterales</taxon>
        <taxon>Lysobacteraceae</taxon>
        <taxon>Luteimonas</taxon>
    </lineage>
</organism>
<dbReference type="RefSeq" id="WP_249472597.1">
    <property type="nucleotide sequence ID" value="NZ_JAMBEP010000001.1"/>
</dbReference>
<dbReference type="PROSITE" id="PS51257">
    <property type="entry name" value="PROKAR_LIPOPROTEIN"/>
    <property type="match status" value="1"/>
</dbReference>
<reference evidence="3 4" key="1">
    <citation type="submission" date="2022-05" db="EMBL/GenBank/DDBJ databases">
        <title>Luteimonas sp. SX5, whole genome shotgun sequencing project.</title>
        <authorList>
            <person name="Zhao G."/>
            <person name="Shen L."/>
        </authorList>
    </citation>
    <scope>NUCLEOTIDE SEQUENCE [LARGE SCALE GENOMIC DNA]</scope>
    <source>
        <strain evidence="3 4">SX5</strain>
    </source>
</reference>
<feature type="chain" id="PRO_5046978643" description="DUF4349 domain-containing protein" evidence="2">
    <location>
        <begin position="25"/>
        <end position="208"/>
    </location>
</feature>
<feature type="region of interest" description="Disordered" evidence="1">
    <location>
        <begin position="30"/>
        <end position="130"/>
    </location>
</feature>
<dbReference type="EMBL" id="JAMBEP010000001">
    <property type="protein sequence ID" value="MCL1634271.1"/>
    <property type="molecule type" value="Genomic_DNA"/>
</dbReference>
<dbReference type="Proteomes" id="UP001431217">
    <property type="component" value="Unassembled WGS sequence"/>
</dbReference>
<sequence>MSARRVLHGLQAATFAFAAAGSLAACGAANTPESATAPIAEEATQSPAPPPEPVAKTPTAPVYPEQATVPQAPAEPPLQEQLPQQQAPQTENDEQAAPEKTPSAAGGKEPEPTTVTITTLSKGRGVPAPTRDAYKQIRGLLEEQKNQSAVTNIETQRIGIEGEMRMCAEFRDRAQAEYTLEQIRKISAEVELLNVVEGPCPPTQSAKP</sequence>
<name>A0ABT0MHB2_9GAMM</name>
<keyword evidence="4" id="KW-1185">Reference proteome</keyword>
<evidence type="ECO:0000256" key="2">
    <source>
        <dbReference type="SAM" id="SignalP"/>
    </source>
</evidence>
<accession>A0ABT0MHB2</accession>
<evidence type="ECO:0000256" key="1">
    <source>
        <dbReference type="SAM" id="MobiDB-lite"/>
    </source>
</evidence>
<evidence type="ECO:0000313" key="3">
    <source>
        <dbReference type="EMBL" id="MCL1634271.1"/>
    </source>
</evidence>
<evidence type="ECO:0008006" key="5">
    <source>
        <dbReference type="Google" id="ProtNLM"/>
    </source>
</evidence>
<feature type="signal peptide" evidence="2">
    <location>
        <begin position="1"/>
        <end position="24"/>
    </location>
</feature>
<comment type="caution">
    <text evidence="3">The sequence shown here is derived from an EMBL/GenBank/DDBJ whole genome shotgun (WGS) entry which is preliminary data.</text>
</comment>
<gene>
    <name evidence="3" type="ORF">M2650_06445</name>
</gene>